<organism evidence="1 2">
    <name type="scientific">Meloidogyne floridensis</name>
    <dbReference type="NCBI Taxonomy" id="298350"/>
    <lineage>
        <taxon>Eukaryota</taxon>
        <taxon>Metazoa</taxon>
        <taxon>Ecdysozoa</taxon>
        <taxon>Nematoda</taxon>
        <taxon>Chromadorea</taxon>
        <taxon>Rhabditida</taxon>
        <taxon>Tylenchina</taxon>
        <taxon>Tylenchomorpha</taxon>
        <taxon>Tylenchoidea</taxon>
        <taxon>Meloidogynidae</taxon>
        <taxon>Meloidogyninae</taxon>
        <taxon>Meloidogyne</taxon>
    </lineage>
</organism>
<protein>
    <submittedName>
        <fullName evidence="2">Uncharacterized protein</fullName>
    </submittedName>
</protein>
<reference evidence="2" key="1">
    <citation type="submission" date="2022-11" db="UniProtKB">
        <authorList>
            <consortium name="WormBaseParasite"/>
        </authorList>
    </citation>
    <scope>IDENTIFICATION</scope>
</reference>
<name>A0A915PBH6_9BILA</name>
<proteinExistence type="predicted"/>
<sequence>MSYEVFDYPTSTFFFIKSSLNDLLKSRVGILQNQEGKRSLNTNSLQLLKRLQQRNVENEAIGDYARVMRSAANKQSPDWSDLGWAWGLSIYKKLKFYLFSKAKTVQAIDCSNCMLYCLKKQSKSDTKSNCFMLDWPRGRSSKKRKKLKSLLDKREKTLSLKGIACHLLEPIPYRINTKINKEDITEEKREENFYL</sequence>
<accession>A0A915PBH6</accession>
<evidence type="ECO:0000313" key="2">
    <source>
        <dbReference type="WBParaSite" id="scf7180000424037.g12079"/>
    </source>
</evidence>
<keyword evidence="1" id="KW-1185">Reference proteome</keyword>
<dbReference type="Proteomes" id="UP000887560">
    <property type="component" value="Unplaced"/>
</dbReference>
<evidence type="ECO:0000313" key="1">
    <source>
        <dbReference type="Proteomes" id="UP000887560"/>
    </source>
</evidence>
<dbReference type="WBParaSite" id="scf7180000424037.g12079">
    <property type="protein sequence ID" value="scf7180000424037.g12079"/>
    <property type="gene ID" value="scf7180000424037.g12079"/>
</dbReference>
<dbReference type="AlphaFoldDB" id="A0A915PBH6"/>